<comment type="caution">
    <text evidence="2">The sequence shown here is derived from an EMBL/GenBank/DDBJ whole genome shotgun (WGS) entry which is preliminary data.</text>
</comment>
<dbReference type="HOGENOM" id="CLU_1152297_0_0_1"/>
<dbReference type="PANTHER" id="PTHR38117:SF2">
    <property type="entry name" value="NACHT AND WD40 DOMAIN PROTEIN"/>
    <property type="match status" value="1"/>
</dbReference>
<dbReference type="Proteomes" id="UP000027920">
    <property type="component" value="Unassembled WGS sequence"/>
</dbReference>
<dbReference type="STRING" id="1182545.A0A072P005"/>
<dbReference type="GeneID" id="25285323"/>
<evidence type="ECO:0000313" key="2">
    <source>
        <dbReference type="EMBL" id="KEF53444.1"/>
    </source>
</evidence>
<dbReference type="InterPro" id="IPR055481">
    <property type="entry name" value="DUF7053"/>
</dbReference>
<name>A0A072P005_9EURO</name>
<feature type="domain" description="DUF7053" evidence="1">
    <location>
        <begin position="37"/>
        <end position="203"/>
    </location>
</feature>
<accession>A0A072P005</accession>
<dbReference type="EMBL" id="AMGV01000013">
    <property type="protein sequence ID" value="KEF53444.1"/>
    <property type="molecule type" value="Genomic_DNA"/>
</dbReference>
<gene>
    <name evidence="2" type="ORF">A1O9_10419</name>
</gene>
<dbReference type="OrthoDB" id="4153721at2759"/>
<dbReference type="PANTHER" id="PTHR38117">
    <property type="entry name" value="NACHT AND WD40 DOMAIN PROTEIN"/>
    <property type="match status" value="1"/>
</dbReference>
<dbReference type="AlphaFoldDB" id="A0A072P005"/>
<proteinExistence type="predicted"/>
<sequence length="214" mass="23555">MAFLSTSLKSGYITDLILPAPLEGQRPDDVLRTGLDAIFASVHTPNTMITLNPLVHEVKQLASTDPKAVDVATVAPSFGVALDVPYAILREGDTASPGGFQQFEILDKLNVMFGYTTDLTYHAAIRQTKMGMEAFTNAGSGVTIYGRWEIKVGNDADKGAQGQGQVINLIERNEIKCNVLLSWYIKASLDKSHRETHRRLKEKWLAAMREAGYK</sequence>
<reference evidence="2 3" key="1">
    <citation type="submission" date="2013-03" db="EMBL/GenBank/DDBJ databases">
        <title>The Genome Sequence of Exophiala aquamarina CBS 119918.</title>
        <authorList>
            <consortium name="The Broad Institute Genomics Platform"/>
            <person name="Cuomo C."/>
            <person name="de Hoog S."/>
            <person name="Gorbushina A."/>
            <person name="Walker B."/>
            <person name="Young S.K."/>
            <person name="Zeng Q."/>
            <person name="Gargeya S."/>
            <person name="Fitzgerald M."/>
            <person name="Haas B."/>
            <person name="Abouelleil A."/>
            <person name="Allen A.W."/>
            <person name="Alvarado L."/>
            <person name="Arachchi H.M."/>
            <person name="Berlin A.M."/>
            <person name="Chapman S.B."/>
            <person name="Gainer-Dewar J."/>
            <person name="Goldberg J."/>
            <person name="Griggs A."/>
            <person name="Gujja S."/>
            <person name="Hansen M."/>
            <person name="Howarth C."/>
            <person name="Imamovic A."/>
            <person name="Ireland A."/>
            <person name="Larimer J."/>
            <person name="McCowan C."/>
            <person name="Murphy C."/>
            <person name="Pearson M."/>
            <person name="Poon T.W."/>
            <person name="Priest M."/>
            <person name="Roberts A."/>
            <person name="Saif S."/>
            <person name="Shea T."/>
            <person name="Sisk P."/>
            <person name="Sykes S."/>
            <person name="Wortman J."/>
            <person name="Nusbaum C."/>
            <person name="Birren B."/>
        </authorList>
    </citation>
    <scope>NUCLEOTIDE SEQUENCE [LARGE SCALE GENOMIC DNA]</scope>
    <source>
        <strain evidence="2 3">CBS 119918</strain>
    </source>
</reference>
<organism evidence="2 3">
    <name type="scientific">Exophiala aquamarina CBS 119918</name>
    <dbReference type="NCBI Taxonomy" id="1182545"/>
    <lineage>
        <taxon>Eukaryota</taxon>
        <taxon>Fungi</taxon>
        <taxon>Dikarya</taxon>
        <taxon>Ascomycota</taxon>
        <taxon>Pezizomycotina</taxon>
        <taxon>Eurotiomycetes</taxon>
        <taxon>Chaetothyriomycetidae</taxon>
        <taxon>Chaetothyriales</taxon>
        <taxon>Herpotrichiellaceae</taxon>
        <taxon>Exophiala</taxon>
    </lineage>
</organism>
<dbReference type="VEuPathDB" id="FungiDB:A1O9_10419"/>
<keyword evidence="3" id="KW-1185">Reference proteome</keyword>
<feature type="non-terminal residue" evidence="2">
    <location>
        <position position="214"/>
    </location>
</feature>
<evidence type="ECO:0000259" key="1">
    <source>
        <dbReference type="Pfam" id="PF23155"/>
    </source>
</evidence>
<protein>
    <recommendedName>
        <fullName evidence="1">DUF7053 domain-containing protein</fullName>
    </recommendedName>
</protein>
<evidence type="ECO:0000313" key="3">
    <source>
        <dbReference type="Proteomes" id="UP000027920"/>
    </source>
</evidence>
<dbReference type="Pfam" id="PF23155">
    <property type="entry name" value="DUF7053"/>
    <property type="match status" value="1"/>
</dbReference>
<dbReference type="RefSeq" id="XP_013256034.1">
    <property type="nucleotide sequence ID" value="XM_013400580.1"/>
</dbReference>